<organism evidence="2 3">
    <name type="scientific">Longimicrobium terrae</name>
    <dbReference type="NCBI Taxonomy" id="1639882"/>
    <lineage>
        <taxon>Bacteria</taxon>
        <taxon>Pseudomonadati</taxon>
        <taxon>Gemmatimonadota</taxon>
        <taxon>Longimicrobiia</taxon>
        <taxon>Longimicrobiales</taxon>
        <taxon>Longimicrobiaceae</taxon>
        <taxon>Longimicrobium</taxon>
    </lineage>
</organism>
<reference evidence="2 3" key="1">
    <citation type="submission" date="2020-08" db="EMBL/GenBank/DDBJ databases">
        <title>Genomic Encyclopedia of Type Strains, Phase IV (KMG-IV): sequencing the most valuable type-strain genomes for metagenomic binning, comparative biology and taxonomic classification.</title>
        <authorList>
            <person name="Goeker M."/>
        </authorList>
    </citation>
    <scope>NUCLEOTIDE SEQUENCE [LARGE SCALE GENOMIC DNA]</scope>
    <source>
        <strain evidence="2 3">DSM 29007</strain>
    </source>
</reference>
<gene>
    <name evidence="2" type="ORF">HNQ61_002022</name>
</gene>
<dbReference type="RefSeq" id="WP_170035785.1">
    <property type="nucleotide sequence ID" value="NZ_JABDTL010000001.1"/>
</dbReference>
<dbReference type="Proteomes" id="UP000582837">
    <property type="component" value="Unassembled WGS sequence"/>
</dbReference>
<protein>
    <submittedName>
        <fullName evidence="2">HD-GYP domain-containing protein (C-di-GMP phosphodiesterase class II)</fullName>
    </submittedName>
</protein>
<dbReference type="Pfam" id="PF13487">
    <property type="entry name" value="HD_5"/>
    <property type="match status" value="1"/>
</dbReference>
<keyword evidence="3" id="KW-1185">Reference proteome</keyword>
<proteinExistence type="predicted"/>
<dbReference type="SMART" id="SM00471">
    <property type="entry name" value="HDc"/>
    <property type="match status" value="1"/>
</dbReference>
<feature type="domain" description="HD-GYP" evidence="1">
    <location>
        <begin position="30"/>
        <end position="227"/>
    </location>
</feature>
<evidence type="ECO:0000259" key="1">
    <source>
        <dbReference type="PROSITE" id="PS51832"/>
    </source>
</evidence>
<dbReference type="CDD" id="cd00077">
    <property type="entry name" value="HDc"/>
    <property type="match status" value="1"/>
</dbReference>
<dbReference type="InterPro" id="IPR037522">
    <property type="entry name" value="HD_GYP_dom"/>
</dbReference>
<accession>A0A841GWX4</accession>
<dbReference type="SUPFAM" id="SSF109604">
    <property type="entry name" value="HD-domain/PDEase-like"/>
    <property type="match status" value="1"/>
</dbReference>
<sequence>MSVLRRAFGPRTSHLAALRVDLLRVDRTLLRGADPAAGLALAARLATGGDPDPHHGTRVGSLAVRLSGQLGWTASAARQLGAAAALHDIGKHALPRSLLEEPGPLSARQRAQLVLHTQAATWLLGGLVHPVLQLAATVGRSHHERWDGLGYPDRTAGIATPLPARIVAVCDVWDALTHPRPYRPAFPESQARIAVQSMAGTALDPELAAALLALDPPCETISPSSAP</sequence>
<dbReference type="Gene3D" id="1.10.3210.10">
    <property type="entry name" value="Hypothetical protein af1432"/>
    <property type="match status" value="1"/>
</dbReference>
<dbReference type="AlphaFoldDB" id="A0A841GWX4"/>
<dbReference type="InterPro" id="IPR003607">
    <property type="entry name" value="HD/PDEase_dom"/>
</dbReference>
<dbReference type="InterPro" id="IPR052020">
    <property type="entry name" value="Cyclic_di-GMP/3'3'-cGAMP_PDE"/>
</dbReference>
<comment type="caution">
    <text evidence="2">The sequence shown here is derived from an EMBL/GenBank/DDBJ whole genome shotgun (WGS) entry which is preliminary data.</text>
</comment>
<name>A0A841GWX4_9BACT</name>
<dbReference type="PANTHER" id="PTHR45228:SF8">
    <property type="entry name" value="TWO-COMPONENT RESPONSE REGULATOR-RELATED"/>
    <property type="match status" value="1"/>
</dbReference>
<dbReference type="PANTHER" id="PTHR45228">
    <property type="entry name" value="CYCLIC DI-GMP PHOSPHODIESTERASE TM_0186-RELATED"/>
    <property type="match status" value="1"/>
</dbReference>
<dbReference type="PROSITE" id="PS51832">
    <property type="entry name" value="HD_GYP"/>
    <property type="match status" value="1"/>
</dbReference>
<evidence type="ECO:0000313" key="2">
    <source>
        <dbReference type="EMBL" id="MBB6070403.1"/>
    </source>
</evidence>
<evidence type="ECO:0000313" key="3">
    <source>
        <dbReference type="Proteomes" id="UP000582837"/>
    </source>
</evidence>
<dbReference type="EMBL" id="JACHIA010000004">
    <property type="protein sequence ID" value="MBB6070403.1"/>
    <property type="molecule type" value="Genomic_DNA"/>
</dbReference>